<evidence type="ECO:0000313" key="17">
    <source>
        <dbReference type="EMBL" id="AET86623.2"/>
    </source>
</evidence>
<feature type="domain" description="Chitin-binding type-1" evidence="16">
    <location>
        <begin position="27"/>
        <end position="62"/>
    </location>
</feature>
<dbReference type="PROSITE" id="PS00774">
    <property type="entry name" value="CHITINASE_19_2"/>
    <property type="match status" value="1"/>
</dbReference>
<feature type="active site" description="Proton donor" evidence="12">
    <location>
        <position position="138"/>
    </location>
</feature>
<dbReference type="EMBL" id="JN191351">
    <property type="protein sequence ID" value="AET86623.2"/>
    <property type="molecule type" value="mRNA"/>
</dbReference>
<dbReference type="InterPro" id="IPR016283">
    <property type="entry name" value="Glyco_hydro_19"/>
</dbReference>
<dbReference type="InterPro" id="IPR036861">
    <property type="entry name" value="Endochitinase-like_sf"/>
</dbReference>
<evidence type="ECO:0000256" key="15">
    <source>
        <dbReference type="SAM" id="SignalP"/>
    </source>
</evidence>
<evidence type="ECO:0000256" key="4">
    <source>
        <dbReference type="ARBA" id="ARBA00022729"/>
    </source>
</evidence>
<dbReference type="SUPFAM" id="SSF57016">
    <property type="entry name" value="Plant lectins/antimicrobial peptides"/>
    <property type="match status" value="1"/>
</dbReference>
<evidence type="ECO:0000256" key="2">
    <source>
        <dbReference type="ARBA" id="ARBA00012729"/>
    </source>
</evidence>
<keyword evidence="8 13" id="KW-1015">Disulfide bond</keyword>
<name>G9FRD9_DACGL</name>
<feature type="chain" id="PRO_5003522221" description="chitinase" evidence="15">
    <location>
        <begin position="28"/>
        <end position="275"/>
    </location>
</feature>
<dbReference type="PANTHER" id="PTHR22595:SF197">
    <property type="entry name" value="CHITINASE FAMILY PROTEIN"/>
    <property type="match status" value="1"/>
</dbReference>
<dbReference type="SUPFAM" id="SSF53955">
    <property type="entry name" value="Lysozyme-like"/>
    <property type="match status" value="1"/>
</dbReference>
<evidence type="ECO:0000256" key="7">
    <source>
        <dbReference type="ARBA" id="ARBA00023024"/>
    </source>
</evidence>
<evidence type="ECO:0000256" key="11">
    <source>
        <dbReference type="ARBA" id="ARBA00023326"/>
    </source>
</evidence>
<accession>G9FRD9</accession>
<dbReference type="PROSITE" id="PS50941">
    <property type="entry name" value="CHIT_BIND_I_2"/>
    <property type="match status" value="1"/>
</dbReference>
<dbReference type="Gene3D" id="3.30.60.10">
    <property type="entry name" value="Endochitinase-like"/>
    <property type="match status" value="1"/>
</dbReference>
<evidence type="ECO:0000256" key="6">
    <source>
        <dbReference type="ARBA" id="ARBA00022821"/>
    </source>
</evidence>
<evidence type="ECO:0000256" key="9">
    <source>
        <dbReference type="ARBA" id="ARBA00023277"/>
    </source>
</evidence>
<dbReference type="CDD" id="cd00035">
    <property type="entry name" value="ChtBD1"/>
    <property type="match status" value="1"/>
</dbReference>
<dbReference type="Gene3D" id="3.30.20.10">
    <property type="entry name" value="Endochitinase, domain 2"/>
    <property type="match status" value="1"/>
</dbReference>
<feature type="disulfide bond" evidence="13 14">
    <location>
        <begin position="32"/>
        <end position="44"/>
    </location>
</feature>
<evidence type="ECO:0000256" key="3">
    <source>
        <dbReference type="ARBA" id="ARBA00022669"/>
    </source>
</evidence>
<evidence type="ECO:0000256" key="8">
    <source>
        <dbReference type="ARBA" id="ARBA00023157"/>
    </source>
</evidence>
<keyword evidence="11" id="KW-0624">Polysaccharide degradation</keyword>
<dbReference type="CDD" id="cd00325">
    <property type="entry name" value="chitinase_GH19"/>
    <property type="match status" value="1"/>
</dbReference>
<dbReference type="GO" id="GO:0016998">
    <property type="term" value="P:cell wall macromolecule catabolic process"/>
    <property type="evidence" value="ECO:0007669"/>
    <property type="project" value="InterPro"/>
</dbReference>
<dbReference type="Pfam" id="PF00187">
    <property type="entry name" value="Chitin_bind_1"/>
    <property type="match status" value="1"/>
</dbReference>
<protein>
    <recommendedName>
        <fullName evidence="2">chitinase</fullName>
        <ecNumber evidence="2">3.2.1.14</ecNumber>
    </recommendedName>
</protein>
<dbReference type="GO" id="GO:0006032">
    <property type="term" value="P:chitin catabolic process"/>
    <property type="evidence" value="ECO:0007669"/>
    <property type="project" value="UniProtKB-KW"/>
</dbReference>
<reference evidence="17" key="1">
    <citation type="submission" date="2013-01" db="EMBL/GenBank/DDBJ databases">
        <title>Sequencing of extracellular proteins from embryogenic suspension cultures of Dactylis glomerata L.</title>
        <authorList>
            <person name="Rakleova G.V."/>
            <person name="Keightley A.J."/>
            <person name="Dobrev N.M."/>
            <person name="Pantchev I.Y."/>
            <person name="Tchorbadjieva M.I."/>
        </authorList>
    </citation>
    <scope>NUCLEOTIDE SEQUENCE</scope>
</reference>
<evidence type="ECO:0000256" key="1">
    <source>
        <dbReference type="ARBA" id="ARBA00000822"/>
    </source>
</evidence>
<feature type="signal peptide" evidence="15">
    <location>
        <begin position="1"/>
        <end position="27"/>
    </location>
</feature>
<evidence type="ECO:0000256" key="13">
    <source>
        <dbReference type="PIRSR" id="PIRSR001060-2"/>
    </source>
</evidence>
<dbReference type="GO" id="GO:0005576">
    <property type="term" value="C:extracellular region"/>
    <property type="evidence" value="ECO:0007669"/>
    <property type="project" value="UniProtKB-ARBA"/>
</dbReference>
<dbReference type="EC" id="3.2.1.14" evidence="2"/>
<keyword evidence="10" id="KW-0326">Glycosidase</keyword>
<evidence type="ECO:0000259" key="16">
    <source>
        <dbReference type="PROSITE" id="PS50941"/>
    </source>
</evidence>
<feature type="disulfide bond" evidence="13 14">
    <location>
        <begin position="37"/>
        <end position="51"/>
    </location>
</feature>
<keyword evidence="4 15" id="KW-0732">Signal</keyword>
<evidence type="ECO:0000256" key="14">
    <source>
        <dbReference type="PROSITE-ProRule" id="PRU00261"/>
    </source>
</evidence>
<dbReference type="GO" id="GO:0006952">
    <property type="term" value="P:defense response"/>
    <property type="evidence" value="ECO:0007669"/>
    <property type="project" value="UniProtKB-KW"/>
</dbReference>
<dbReference type="PANTHER" id="PTHR22595">
    <property type="entry name" value="CHITINASE-RELATED"/>
    <property type="match status" value="1"/>
</dbReference>
<feature type="disulfide bond" evidence="13">
    <location>
        <begin position="156"/>
        <end position="165"/>
    </location>
</feature>
<organism evidence="17">
    <name type="scientific">Dactylis glomerata</name>
    <name type="common">Orchard grass</name>
    <name type="synonym">Cock's-foot grass</name>
    <dbReference type="NCBI Taxonomy" id="4509"/>
    <lineage>
        <taxon>Eukaryota</taxon>
        <taxon>Viridiplantae</taxon>
        <taxon>Streptophyta</taxon>
        <taxon>Embryophyta</taxon>
        <taxon>Tracheophyta</taxon>
        <taxon>Spermatophyta</taxon>
        <taxon>Magnoliopsida</taxon>
        <taxon>Liliopsida</taxon>
        <taxon>Poales</taxon>
        <taxon>Poaceae</taxon>
        <taxon>BOP clade</taxon>
        <taxon>Pooideae</taxon>
        <taxon>Poodae</taxon>
        <taxon>Poeae</taxon>
        <taxon>Poeae Chloroplast Group 2 (Poeae type)</taxon>
        <taxon>Loliodinae</taxon>
        <taxon>Dactylidinae</taxon>
        <taxon>Dactylis</taxon>
    </lineage>
</organism>
<keyword evidence="7" id="KW-0146">Chitin degradation</keyword>
<comment type="caution">
    <text evidence="14">Lacks conserved residue(s) required for the propagation of feature annotation.</text>
</comment>
<evidence type="ECO:0000256" key="10">
    <source>
        <dbReference type="ARBA" id="ARBA00023295"/>
    </source>
</evidence>
<dbReference type="GO" id="GO:0008843">
    <property type="term" value="F:endochitinase activity"/>
    <property type="evidence" value="ECO:0007669"/>
    <property type="project" value="UniProtKB-EC"/>
</dbReference>
<dbReference type="InterPro" id="IPR001002">
    <property type="entry name" value="Chitin-bd_1"/>
</dbReference>
<dbReference type="InterPro" id="IPR018371">
    <property type="entry name" value="Chitin-binding_1_CS"/>
</dbReference>
<dbReference type="Pfam" id="PF00182">
    <property type="entry name" value="Glyco_hydro_19"/>
    <property type="match status" value="2"/>
</dbReference>
<dbReference type="SMART" id="SM00270">
    <property type="entry name" value="ChtBD1"/>
    <property type="match status" value="1"/>
</dbReference>
<keyword evidence="5" id="KW-0378">Hydrolase</keyword>
<proteinExistence type="evidence at transcript level"/>
<comment type="catalytic activity">
    <reaction evidence="1">
        <text>Random endo-hydrolysis of N-acetyl-beta-D-glucosaminide (1-&gt;4)-beta-linkages in chitin and chitodextrins.</text>
        <dbReference type="EC" id="3.2.1.14"/>
    </reaction>
</comment>
<dbReference type="FunFam" id="3.30.60.10:FF:000002">
    <property type="entry name" value="Chitinase B"/>
    <property type="match status" value="1"/>
</dbReference>
<sequence length="275" mass="28391">MARSPMAVFVALGLAAALLSAAGPAAAQNCGCQADFCCSKFGFCGKTDDYCGDGCQSGPCKSGGGSSGGGGDVGSIVTDDFFNGIKSQSGSGCAGQSFYTRQAFLSAVGSPSGSGFGSGSSDAAKREIAAFFAHVTHETGHFCYIEEINGASQNYCDTGFPQWPCSSGAKYYGRGPLQLTWNYNYGAAGKAIGFDGLNNPQIVAQDNVVAFKTALWYWMTNVHGVLPQGFGATIRAINGAVECDGKNTAQMNARVGYYQAYCRQFGIDAGGSLTC</sequence>
<dbReference type="PIRSF" id="PIRSF001060">
    <property type="entry name" value="Endochitinase"/>
    <property type="match status" value="1"/>
</dbReference>
<dbReference type="AlphaFoldDB" id="G9FRD9"/>
<dbReference type="PROSITE" id="PS00026">
    <property type="entry name" value="CHIT_BIND_I_1"/>
    <property type="match status" value="1"/>
</dbReference>
<dbReference type="Gene3D" id="1.10.530.10">
    <property type="match status" value="1"/>
</dbReference>
<dbReference type="InterPro" id="IPR023346">
    <property type="entry name" value="Lysozyme-like_dom_sf"/>
</dbReference>
<keyword evidence="6" id="KW-0611">Plant defense</keyword>
<keyword evidence="9" id="KW-0119">Carbohydrate metabolism</keyword>
<evidence type="ECO:0000256" key="12">
    <source>
        <dbReference type="PIRSR" id="PIRSR001060-1"/>
    </source>
</evidence>
<feature type="disulfide bond" evidence="13">
    <location>
        <begin position="93"/>
        <end position="143"/>
    </location>
</feature>
<keyword evidence="3 14" id="KW-0147">Chitin-binding</keyword>
<evidence type="ECO:0000256" key="5">
    <source>
        <dbReference type="ARBA" id="ARBA00022801"/>
    </source>
</evidence>
<dbReference type="GO" id="GO:0000272">
    <property type="term" value="P:polysaccharide catabolic process"/>
    <property type="evidence" value="ECO:0007669"/>
    <property type="project" value="UniProtKB-KW"/>
</dbReference>
<dbReference type="GO" id="GO:0008061">
    <property type="term" value="F:chitin binding"/>
    <property type="evidence" value="ECO:0007669"/>
    <property type="project" value="UniProtKB-UniRule"/>
</dbReference>
<dbReference type="InterPro" id="IPR000726">
    <property type="entry name" value="Glyco_hydro_19_cat"/>
</dbReference>
<feature type="disulfide bond" evidence="13">
    <location>
        <begin position="243"/>
        <end position="275"/>
    </location>
</feature>
<dbReference type="FunFam" id="3.30.20.10:FF:000001">
    <property type="entry name" value="Endochitinase (Chitinase)"/>
    <property type="match status" value="1"/>
</dbReference>